<dbReference type="AlphaFoldDB" id="A0A6J5D667"/>
<accession>A0A6J5D667</accession>
<proteinExistence type="predicted"/>
<keyword evidence="4" id="KW-1185">Reference proteome</keyword>
<feature type="region of interest" description="Disordered" evidence="1">
    <location>
        <begin position="172"/>
        <end position="206"/>
    </location>
</feature>
<name>A0A6J5D667_9BURK</name>
<feature type="region of interest" description="Disordered" evidence="1">
    <location>
        <begin position="252"/>
        <end position="271"/>
    </location>
</feature>
<dbReference type="Proteomes" id="UP000494363">
    <property type="component" value="Unassembled WGS sequence"/>
</dbReference>
<keyword evidence="2" id="KW-0812">Transmembrane</keyword>
<dbReference type="EMBL" id="CADIKH010000003">
    <property type="protein sequence ID" value="CAB3748692.1"/>
    <property type="molecule type" value="Genomic_DNA"/>
</dbReference>
<dbReference type="RefSeq" id="WP_175225100.1">
    <property type="nucleotide sequence ID" value="NZ_CADIKH010000003.1"/>
</dbReference>
<feature type="transmembrane region" description="Helical" evidence="2">
    <location>
        <begin position="92"/>
        <end position="116"/>
    </location>
</feature>
<evidence type="ECO:0000256" key="1">
    <source>
        <dbReference type="SAM" id="MobiDB-lite"/>
    </source>
</evidence>
<evidence type="ECO:0000313" key="3">
    <source>
        <dbReference type="EMBL" id="CAB3748692.1"/>
    </source>
</evidence>
<keyword evidence="2" id="KW-1133">Transmembrane helix</keyword>
<sequence length="271" mass="29175">MKIPVHIGSYLASVSNRLLRRNRTPLDRTQFDRDECVSLDHRDPLSQTLDEKKRSDEIIVPPIPIGFAIPGGANQRFESSPFSEPIGPNNNAAAWMGLGVAVSAFVLVFGGYVAIVGMGNPATLRRAEAFIPRTVMGMTWLPGDLAAFPELPASSATTTAPASDAGLLADRQATSRKENAVAPAQPARDRTRAGSPAARNEATLHTADACTSKNQRGCYRKYATKAPPIDPFGGAAANGPRRVQRDFDQPMQWHGESTVVPPHASTTYLHH</sequence>
<protein>
    <submittedName>
        <fullName evidence="3">Uncharacterized protein</fullName>
    </submittedName>
</protein>
<organism evidence="3 4">
    <name type="scientific">Paraburkholderia humisilvae</name>
    <dbReference type="NCBI Taxonomy" id="627669"/>
    <lineage>
        <taxon>Bacteria</taxon>
        <taxon>Pseudomonadati</taxon>
        <taxon>Pseudomonadota</taxon>
        <taxon>Betaproteobacteria</taxon>
        <taxon>Burkholderiales</taxon>
        <taxon>Burkholderiaceae</taxon>
        <taxon>Paraburkholderia</taxon>
    </lineage>
</organism>
<gene>
    <name evidence="3" type="ORF">LMG29542_00740</name>
</gene>
<evidence type="ECO:0000256" key="2">
    <source>
        <dbReference type="SAM" id="Phobius"/>
    </source>
</evidence>
<keyword evidence="2" id="KW-0472">Membrane</keyword>
<reference evidence="3 4" key="1">
    <citation type="submission" date="2020-04" db="EMBL/GenBank/DDBJ databases">
        <authorList>
            <person name="De Canck E."/>
        </authorList>
    </citation>
    <scope>NUCLEOTIDE SEQUENCE [LARGE SCALE GENOMIC DNA]</scope>
    <source>
        <strain evidence="3 4">LMG 29542</strain>
    </source>
</reference>
<evidence type="ECO:0000313" key="4">
    <source>
        <dbReference type="Proteomes" id="UP000494363"/>
    </source>
</evidence>